<keyword evidence="8 10" id="KW-0324">Glycolysis</keyword>
<accession>A0A835YX68</accession>
<evidence type="ECO:0000256" key="9">
    <source>
        <dbReference type="ARBA" id="ARBA00048072"/>
    </source>
</evidence>
<comment type="activity regulation">
    <text evidence="10">Non-allosteric.</text>
</comment>
<dbReference type="OrthoDB" id="537915at2759"/>
<feature type="binding site" evidence="10">
    <location>
        <begin position="215"/>
        <end position="217"/>
    </location>
    <ligand>
        <name>substrate</name>
    </ligand>
</feature>
<dbReference type="Gene3D" id="3.40.50.450">
    <property type="match status" value="2"/>
</dbReference>
<comment type="cofactor">
    <cofactor evidence="1 10">
        <name>Mg(2+)</name>
        <dbReference type="ChEBI" id="CHEBI:18420"/>
    </cofactor>
</comment>
<evidence type="ECO:0000256" key="1">
    <source>
        <dbReference type="ARBA" id="ARBA00001946"/>
    </source>
</evidence>
<dbReference type="Proteomes" id="UP000664859">
    <property type="component" value="Unassembled WGS sequence"/>
</dbReference>
<comment type="subunit">
    <text evidence="10">Homodimer or monomer.</text>
</comment>
<dbReference type="NCBIfam" id="TIGR02477">
    <property type="entry name" value="PFKA_PPi"/>
    <property type="match status" value="1"/>
</dbReference>
<dbReference type="GO" id="GO:0003872">
    <property type="term" value="F:6-phosphofructokinase activity"/>
    <property type="evidence" value="ECO:0007669"/>
    <property type="project" value="UniProtKB-UniRule"/>
</dbReference>
<dbReference type="Gene3D" id="1.10.10.480">
    <property type="entry name" value="Phosphofructokinase, domain 3"/>
    <property type="match status" value="2"/>
</dbReference>
<keyword evidence="7 10" id="KW-0460">Magnesium</keyword>
<comment type="catalytic activity">
    <reaction evidence="9 10">
        <text>beta-D-fructose 6-phosphate + diphosphate = beta-D-fructose 1,6-bisphosphate + phosphate + H(+)</text>
        <dbReference type="Rhea" id="RHEA:13613"/>
        <dbReference type="ChEBI" id="CHEBI:15378"/>
        <dbReference type="ChEBI" id="CHEBI:32966"/>
        <dbReference type="ChEBI" id="CHEBI:33019"/>
        <dbReference type="ChEBI" id="CHEBI:43474"/>
        <dbReference type="ChEBI" id="CHEBI:57634"/>
        <dbReference type="EC" id="2.7.1.90"/>
    </reaction>
</comment>
<dbReference type="Gene3D" id="3.40.50.460">
    <property type="entry name" value="Phosphofructokinase domain"/>
    <property type="match status" value="2"/>
</dbReference>
<dbReference type="GO" id="GO:0005524">
    <property type="term" value="F:ATP binding"/>
    <property type="evidence" value="ECO:0007669"/>
    <property type="project" value="InterPro"/>
</dbReference>
<dbReference type="InterPro" id="IPR022953">
    <property type="entry name" value="ATP_PFK"/>
</dbReference>
<comment type="similarity">
    <text evidence="10">Belongs to the phosphofructokinase type A (PFKA) family. PPi-dependent PFK group II subfamily. Clade 'Long' sub-subfamily.</text>
</comment>
<evidence type="ECO:0000256" key="4">
    <source>
        <dbReference type="ARBA" id="ARBA00022679"/>
    </source>
</evidence>
<sequence>MSVLNPTTTELRGAYSKLQLERKASKCIKPNCVTSSLGLRLVEKEALGAKDHHERVQALFPKTYGLPRVELEIGTEADVVNAPLRIGVVLSGGQAPGGHNVIAGVFDYAMRCSPDSKVFGFLNGPHGVMNGIFCEIDTEIMAHYRNTGGFDMLGSGRDKIESEAQMASSMAVATEMRLDGLIVIGGDDSNTNAAILAEYFAANGCTTRVCGCPKTIDGDLKNEYIPISFGFDTAAKTFSEEIGNVALDTLASQKYYHFIRLMGRAASNIALECALQTRPNVCLISEEVEAKGMNLLQITNDIADMVVARAAAGKHYGVCMLPEGLIEFIPEFNRLIAEINNVLASGVEPSIDAMTAALTPANRAVFAFLPKTIKLQLLLDRDPHGNVQVAMIETERMLAETVAAELERRRGAGLYMGKFAPQFHSFGYEGRCALPSHFDCSYSYTLGYTAAALVAKGLTALMASIQNVQAPIEEWTIGGVPITMMCHMEQRHGKDKPVIKKALVDLEGAPFKAFAKHRAKWGLTDMYRAPGPIQFYSAGARDTNFTLMYELLGDGADEAAQLDPPCGAAQEPAAMGSAGMLFRPIAASMRSKVERSRQEYVPKMPASLEARTATKVSFVEDEPTQCLHPRDASVIKTMFPHTYGKCLLKVPAADAAAAPAAPKALRVGIVLCGRQAAGGHNVIWGVHEFLKGTGSTVLGFVGGLQGLRDQQTVEITDELVNDYRNQGGFDLLGRTVDSIKNDVELAQSKAACEALKLDGLVLVGGNRTHTDAAYLTEHFVASGTATSVVAVPCSISGGARNQFVETAVGFDTAVKVYSQLAGNTAIDGASARKYWYFMRLMGQGPSHIALEVALQTHPNVVLLAEEVAAKRLSLQDIVHEIADAVQQRAATDRNFGTVLIPEGLIKAIPEIGALLTEIDTVYAESGEAVLTLAQVQERLTRWGSALLQSLPLFIQQQVCLERQSNNRAQLSQIETEKMLVYFVDEELRRRKAAGVFKGKFSAVCSYLGYQARSAMPSNFDCDYAFSLGGLAASLVHSGATGYLATLTGLKGDASTWQAGGVPFTSMLVDDNMELSLPTGQARPRIPPTQVDLNGAALRELRAKLKECQLMDKYRNPGPVQFAGDTAESRLMSVELEGCDYLAQLAELRAALARVEEACRPGCSATLIKISTKTLQNLRDIMLLQEQK</sequence>
<evidence type="ECO:0000256" key="5">
    <source>
        <dbReference type="ARBA" id="ARBA00022723"/>
    </source>
</evidence>
<dbReference type="NCBIfam" id="NF005482">
    <property type="entry name" value="PRK07085.1"/>
    <property type="match status" value="2"/>
</dbReference>
<protein>
    <recommendedName>
        <fullName evidence="10">Pyrophosphate--fructose 6-phosphate 1-phosphotransferase</fullName>
        <ecNumber evidence="10">2.7.1.90</ecNumber>
    </recommendedName>
    <alternativeName>
        <fullName evidence="10">6-phosphofructokinase, pyrophosphate dependent</fullName>
    </alternativeName>
    <alternativeName>
        <fullName evidence="10">PPi-dependent phosphofructokinase</fullName>
        <shortName evidence="10">PPi-PFK</shortName>
    </alternativeName>
    <alternativeName>
        <fullName evidence="10">Pyrophosphate-dependent 6-phosphofructose-1-kinase</fullName>
    </alternativeName>
</protein>
<evidence type="ECO:0000313" key="13">
    <source>
        <dbReference type="Proteomes" id="UP000664859"/>
    </source>
</evidence>
<feature type="domain" description="Phosphofructokinase" evidence="11">
    <location>
        <begin position="85"/>
        <end position="339"/>
    </location>
</feature>
<dbReference type="InterPro" id="IPR000023">
    <property type="entry name" value="Phosphofructokinase_dom"/>
</dbReference>
<feature type="binding site" evidence="10">
    <location>
        <position position="93"/>
    </location>
    <ligand>
        <name>diphosphate</name>
        <dbReference type="ChEBI" id="CHEBI:33019"/>
    </ligand>
</feature>
<dbReference type="GO" id="GO:0005829">
    <property type="term" value="C:cytosol"/>
    <property type="evidence" value="ECO:0007669"/>
    <property type="project" value="TreeGrafter"/>
</dbReference>
<comment type="function">
    <text evidence="2 10">Catalyzes the phosphorylation of D-fructose 6-phosphate, the first committing step of glycolysis. Uses inorganic phosphate (PPi) as phosphoryl donor instead of ATP like common ATP-dependent phosphofructokinases (ATP-PFKs), which renders the reaction reversible, and can thus function both in glycolysis and gluconeogenesis. Consistently, PPi-PFK can replace the enzymes of both the forward (ATP-PFK) and reverse (fructose-bisphosphatase (FBPase)) reactions.</text>
</comment>
<dbReference type="EC" id="2.7.1.90" evidence="10"/>
<dbReference type="PANTHER" id="PTHR43650:SF1">
    <property type="entry name" value="PYROPHOSPHATE--FRUCTOSE 6-PHOSPHATE 1-PHOSPHOTRANSFERASE SUBUNIT BETA 2"/>
    <property type="match status" value="1"/>
</dbReference>
<dbReference type="HAMAP" id="MF_01980">
    <property type="entry name" value="Phosphofructokinase_II_Long"/>
    <property type="match status" value="1"/>
</dbReference>
<feature type="site" description="Important for catalytic activity; stabilizes the transition state when the phosphoryl donor is PPi" evidence="10">
    <location>
        <position position="214"/>
    </location>
</feature>
<feature type="binding site" evidence="10">
    <location>
        <begin position="254"/>
        <end position="255"/>
    </location>
    <ligand>
        <name>substrate</name>
        <note>ligand shared between dimeric partners</note>
    </ligand>
</feature>
<evidence type="ECO:0000313" key="12">
    <source>
        <dbReference type="EMBL" id="KAG5178774.1"/>
    </source>
</evidence>
<dbReference type="EMBL" id="JAFCMP010000512">
    <property type="protein sequence ID" value="KAG5178774.1"/>
    <property type="molecule type" value="Genomic_DNA"/>
</dbReference>
<evidence type="ECO:0000256" key="6">
    <source>
        <dbReference type="ARBA" id="ARBA00022777"/>
    </source>
</evidence>
<dbReference type="PANTHER" id="PTHR43650">
    <property type="entry name" value="PYROPHOSPHATE--FRUCTOSE 6-PHOSPHATE 1-PHOSPHOTRANSFERASE"/>
    <property type="match status" value="1"/>
</dbReference>
<keyword evidence="13" id="KW-1185">Reference proteome</keyword>
<evidence type="ECO:0000256" key="7">
    <source>
        <dbReference type="ARBA" id="ARBA00022842"/>
    </source>
</evidence>
<keyword evidence="4 10" id="KW-0808">Transferase</keyword>
<dbReference type="GO" id="GO:0009749">
    <property type="term" value="P:response to glucose"/>
    <property type="evidence" value="ECO:0007669"/>
    <property type="project" value="TreeGrafter"/>
</dbReference>
<evidence type="ECO:0000256" key="2">
    <source>
        <dbReference type="ARBA" id="ARBA00003138"/>
    </source>
</evidence>
<gene>
    <name evidence="12" type="ORF">JKP88DRAFT_270472</name>
</gene>
<feature type="binding site" evidence="10">
    <location>
        <begin position="262"/>
        <end position="264"/>
    </location>
    <ligand>
        <name>substrate</name>
    </ligand>
</feature>
<evidence type="ECO:0000256" key="10">
    <source>
        <dbReference type="HAMAP-Rule" id="MF_03185"/>
    </source>
</evidence>
<keyword evidence="6 10" id="KW-0418">Kinase</keyword>
<keyword evidence="5 10" id="KW-0479">Metal-binding</keyword>
<comment type="caution">
    <text evidence="12">The sequence shown here is derived from an EMBL/GenBank/DDBJ whole genome shotgun (WGS) entry which is preliminary data.</text>
</comment>
<feature type="domain" description="Phosphofructokinase" evidence="11">
    <location>
        <begin position="666"/>
        <end position="927"/>
    </location>
</feature>
<dbReference type="Pfam" id="PF00365">
    <property type="entry name" value="PFK"/>
    <property type="match status" value="2"/>
</dbReference>
<reference evidence="12" key="1">
    <citation type="submission" date="2021-02" db="EMBL/GenBank/DDBJ databases">
        <title>First Annotated Genome of the Yellow-green Alga Tribonema minus.</title>
        <authorList>
            <person name="Mahan K.M."/>
        </authorList>
    </citation>
    <scope>NUCLEOTIDE SEQUENCE</scope>
    <source>
        <strain evidence="12">UTEX B ZZ1240</strain>
    </source>
</reference>
<dbReference type="InterPro" id="IPR011183">
    <property type="entry name" value="PfpB_PPi_PFK"/>
</dbReference>
<dbReference type="GO" id="GO:0047334">
    <property type="term" value="F:diphosphate-fructose-6-phosphate 1-phosphotransferase activity"/>
    <property type="evidence" value="ECO:0007669"/>
    <property type="project" value="UniProtKB-EC"/>
</dbReference>
<name>A0A835YX68_9STRA</name>
<comment type="pathway">
    <text evidence="10">Carbohydrate degradation; glycolysis; D-glyceraldehyde 3-phosphate and glycerone phosphate from D-glucose: step 3/4.</text>
</comment>
<organism evidence="12 13">
    <name type="scientific">Tribonema minus</name>
    <dbReference type="NCBI Taxonomy" id="303371"/>
    <lineage>
        <taxon>Eukaryota</taxon>
        <taxon>Sar</taxon>
        <taxon>Stramenopiles</taxon>
        <taxon>Ochrophyta</taxon>
        <taxon>PX clade</taxon>
        <taxon>Xanthophyceae</taxon>
        <taxon>Tribonematales</taxon>
        <taxon>Tribonemataceae</taxon>
        <taxon>Tribonema</taxon>
    </lineage>
</organism>
<keyword evidence="3 10" id="KW-0963">Cytoplasm</keyword>
<dbReference type="UniPathway" id="UPA00109">
    <property type="reaction ID" value="UER00182"/>
</dbReference>
<feature type="site" description="Important for catalytic activity and substrate specificity; stabilizes the transition state when the phosphoryl donor is PPi; prevents ATP from binding by mimicking the alpha-phosphate group of ATP" evidence="10">
    <location>
        <position position="188"/>
    </location>
</feature>
<dbReference type="AlphaFoldDB" id="A0A835YX68"/>
<feature type="binding site" evidence="10">
    <location>
        <position position="187"/>
    </location>
    <ligand>
        <name>Mg(2+)</name>
        <dbReference type="ChEBI" id="CHEBI:18420"/>
        <note>catalytic</note>
    </ligand>
</feature>
<comment type="subcellular location">
    <subcellularLocation>
        <location evidence="10">Cytoplasm</location>
    </subcellularLocation>
</comment>
<evidence type="ECO:0000259" key="11">
    <source>
        <dbReference type="Pfam" id="PF00365"/>
    </source>
</evidence>
<dbReference type="GO" id="GO:0006002">
    <property type="term" value="P:fructose 6-phosphate metabolic process"/>
    <property type="evidence" value="ECO:0007669"/>
    <property type="project" value="InterPro"/>
</dbReference>
<comment type="caution">
    <text evidence="10">Lacks conserved residue(s) required for the propagation of feature annotation.</text>
</comment>
<dbReference type="GO" id="GO:0046872">
    <property type="term" value="F:metal ion binding"/>
    <property type="evidence" value="ECO:0007669"/>
    <property type="project" value="UniProtKB-KW"/>
</dbReference>
<dbReference type="PRINTS" id="PR00476">
    <property type="entry name" value="PHFRCTKINASE"/>
</dbReference>
<evidence type="ECO:0000256" key="3">
    <source>
        <dbReference type="ARBA" id="ARBA00022490"/>
    </source>
</evidence>
<proteinExistence type="inferred from homology"/>
<dbReference type="InterPro" id="IPR035966">
    <property type="entry name" value="PKF_sf"/>
</dbReference>
<feature type="binding site" evidence="10">
    <location>
        <begin position="428"/>
        <end position="431"/>
    </location>
    <ligand>
        <name>substrate</name>
    </ligand>
</feature>
<feature type="active site" description="Proton acceptor" evidence="10">
    <location>
        <position position="217"/>
    </location>
</feature>
<dbReference type="SUPFAM" id="SSF53784">
    <property type="entry name" value="Phosphofructokinase"/>
    <property type="match status" value="2"/>
</dbReference>
<feature type="binding site" evidence="10">
    <location>
        <position position="323"/>
    </location>
    <ligand>
        <name>substrate</name>
    </ligand>
</feature>
<evidence type="ECO:0000256" key="8">
    <source>
        <dbReference type="ARBA" id="ARBA00023152"/>
    </source>
</evidence>